<dbReference type="Gene3D" id="1.10.287.130">
    <property type="match status" value="2"/>
</dbReference>
<evidence type="ECO:0000256" key="4">
    <source>
        <dbReference type="SAM" id="MobiDB-lite"/>
    </source>
</evidence>
<dbReference type="PROSITE" id="PS50109">
    <property type="entry name" value="HIS_KIN"/>
    <property type="match status" value="2"/>
</dbReference>
<gene>
    <name evidence="7" type="ORF">M408DRAFT_60912</name>
</gene>
<dbReference type="SUPFAM" id="SSF55785">
    <property type="entry name" value="PYP-like sensor domain (PAS domain)"/>
    <property type="match status" value="1"/>
</dbReference>
<evidence type="ECO:0000256" key="1">
    <source>
        <dbReference type="ARBA" id="ARBA00022553"/>
    </source>
</evidence>
<name>A0A0C2X5U5_SERVB</name>
<feature type="modified residue" description="4-aspartylphosphate" evidence="2">
    <location>
        <position position="1479"/>
    </location>
</feature>
<dbReference type="SUPFAM" id="SSF55874">
    <property type="entry name" value="ATPase domain of HSP90 chaperone/DNA topoisomerase II/histidine kinase"/>
    <property type="match status" value="2"/>
</dbReference>
<dbReference type="CDD" id="cd17546">
    <property type="entry name" value="REC_hyHK_CKI1_RcsC-like"/>
    <property type="match status" value="1"/>
</dbReference>
<dbReference type="SUPFAM" id="SSF47384">
    <property type="entry name" value="Homodimeric domain of signal transducing histidine kinase"/>
    <property type="match status" value="2"/>
</dbReference>
<dbReference type="InterPro" id="IPR001789">
    <property type="entry name" value="Sig_transdc_resp-reg_receiver"/>
</dbReference>
<evidence type="ECO:0008006" key="9">
    <source>
        <dbReference type="Google" id="ProtNLM"/>
    </source>
</evidence>
<dbReference type="InterPro" id="IPR005467">
    <property type="entry name" value="His_kinase_dom"/>
</dbReference>
<dbReference type="GO" id="GO:0000155">
    <property type="term" value="F:phosphorelay sensor kinase activity"/>
    <property type="evidence" value="ECO:0007669"/>
    <property type="project" value="InterPro"/>
</dbReference>
<dbReference type="Gene3D" id="3.40.50.2300">
    <property type="match status" value="2"/>
</dbReference>
<sequence length="1550" mass="172339">MQTGKTITGIQDVLSFLKLYPFPAWISAPPRDSRNRVRKGGLQLEPAWSNPAFDGLFGSHEALLSALGSSGQQLITYGTWLEEIHSNPTSLHVSLTMPADNPDASDTITVELELAKTIVTGSDGRKYPVCTSISRDPLPDTGASTPPLSKGSKKRRNRPIKLRDLPTLQSSASSVDSGSDSTMQTRDLVSGGGPRMVDYAQTFPWQTTPLGSRDQWDVCLKQAADLTLNAPYPTAIWWGPSLVMIYNDAYAAMSTTKHPRIFGQNGLDAWGELWETLGPALQSCMKGNPVYKRDDLLLMDRLDSVEQSLEETYHTWSWTPIRGNDNDIAGIFNTTIETTAKVLAERRLTTLQVLGSRAAIAQSKEAFCQAALSTLEENDKDVPFALLYLSDVATMVSENVDTQQGTHVTDLSKHQFGAKRLRLDFKGSICVPHGHVAAPPTVEVVVDTTMGFKGIRSNGFEWPIEQAFHSRDSIRVTIPKELAEKFQTRGWGDVVTDAIVVPLSSEGDLAPLGVAILGLNTRRTFDADYSKWIDVLRSAMSSYLTGAIAREEEVRRSEHLAELDAAKTALFSNASHELRTPLTLISGPINDCVNEVQDPKIRAKLQMAGRNADRLARLVDSLMDFSRLEAGRLEGRYSPVFFGPYVEELATVFRPVIEKASLDFSIVYDPEETRTLFIDQDYMEKIIFNLIGNAFKYTLSGQISVEVIYNESDVSLIVSDTGVGIPPQDLDKIWNRFHRVEATSRSHEGTGIGLSLTKQFVHLHGGVISVKSLYPKTDSDPHGSVFTVTFPLGKDHLPAARVTDLTTLTKKPNYARGIVAEAARWKMSGDVTPSDSEESYASSDGQRSADFNFESSDLIILADDNPDMLDYIKNIFLRYCHVKTATNGQAALELARKSPPQLIISDIMMPILDGFGLVNAIKQDQDLRNTPIILLSARAGDSNRAEGMLSGADDYLSKPFSSRELLARANFQMQLGKRKYEMEARFQERTKEVQILTDLSPTGLFRIDTEGNMLICNDRYRELSGMQGDHESDWLEYVHEDYRSKVEATLKQALQKQHDEQVDFVFSNGNWVKCHVRWWPLGLVGTATDMSLTRLYEESLTKRAEEAEERRIEAEERRRGQELLVDVTSHELRQPVSAVINCASVVFGNMTKLRQELGRCRETNVPFEVTSDLLVQGERAQSLNAIELCGLAQGHIVNDILTLSRMQLHMLTLQDSIFPLVREVRQVCSILFNEMKSKGITHNLVFGDSIKTLGIKYVSVDKVRFGQVIINLLSNAIRFSQSSQTKGIDITVEASRNPPRDGTCLPPLSSKEDLMPLMEGEKVSVYIYVSVHDTGPGLKPKDLELLFQRFQKGTNSEEIFGGSGLGLFVSRKISELLGGRIEVDANSVGEQGSTFRFFVRMTTESAPLQLVPKNAHSRTSANTLPLRILVAEDNLVNRTILNRQLKANNCITELAVNGAEAVDLVVKANDKTFDCILMDCEMPVMSGLEATRELRRLELAGKVPPQRIIALTGNARSEQLQNALNSGMDEVMTKPYRLDELLERIRNPRR</sequence>
<dbReference type="InterPro" id="IPR003594">
    <property type="entry name" value="HATPase_dom"/>
</dbReference>
<evidence type="ECO:0000259" key="5">
    <source>
        <dbReference type="PROSITE" id="PS50109"/>
    </source>
</evidence>
<dbReference type="InterPro" id="IPR035965">
    <property type="entry name" value="PAS-like_dom_sf"/>
</dbReference>
<dbReference type="InterPro" id="IPR003661">
    <property type="entry name" value="HisK_dim/P_dom"/>
</dbReference>
<dbReference type="InterPro" id="IPR004358">
    <property type="entry name" value="Sig_transdc_His_kin-like_C"/>
</dbReference>
<keyword evidence="3" id="KW-0175">Coiled coil</keyword>
<feature type="domain" description="Histidine kinase" evidence="5">
    <location>
        <begin position="573"/>
        <end position="794"/>
    </location>
</feature>
<dbReference type="InterPro" id="IPR011006">
    <property type="entry name" value="CheY-like_superfamily"/>
</dbReference>
<protein>
    <recommendedName>
        <fullName evidence="9">Histidine kinase</fullName>
    </recommendedName>
</protein>
<proteinExistence type="predicted"/>
<dbReference type="CDD" id="cd00130">
    <property type="entry name" value="PAS"/>
    <property type="match status" value="1"/>
</dbReference>
<dbReference type="HOGENOM" id="CLU_000445_82_0_1"/>
<feature type="region of interest" description="Disordered" evidence="4">
    <location>
        <begin position="829"/>
        <end position="848"/>
    </location>
</feature>
<evidence type="ECO:0000256" key="2">
    <source>
        <dbReference type="PROSITE-ProRule" id="PRU00169"/>
    </source>
</evidence>
<feature type="modified residue" description="4-aspartylphosphate" evidence="2">
    <location>
        <position position="906"/>
    </location>
</feature>
<dbReference type="PANTHER" id="PTHR43547:SF2">
    <property type="entry name" value="HYBRID SIGNAL TRANSDUCTION HISTIDINE KINASE C"/>
    <property type="match status" value="1"/>
</dbReference>
<reference evidence="7 8" key="1">
    <citation type="submission" date="2014-04" db="EMBL/GenBank/DDBJ databases">
        <authorList>
            <consortium name="DOE Joint Genome Institute"/>
            <person name="Kuo A."/>
            <person name="Zuccaro A."/>
            <person name="Kohler A."/>
            <person name="Nagy L.G."/>
            <person name="Floudas D."/>
            <person name="Copeland A."/>
            <person name="Barry K.W."/>
            <person name="Cichocki N."/>
            <person name="Veneault-Fourrey C."/>
            <person name="LaButti K."/>
            <person name="Lindquist E.A."/>
            <person name="Lipzen A."/>
            <person name="Lundell T."/>
            <person name="Morin E."/>
            <person name="Murat C."/>
            <person name="Sun H."/>
            <person name="Tunlid A."/>
            <person name="Henrissat B."/>
            <person name="Grigoriev I.V."/>
            <person name="Hibbett D.S."/>
            <person name="Martin F."/>
            <person name="Nordberg H.P."/>
            <person name="Cantor M.N."/>
            <person name="Hua S.X."/>
        </authorList>
    </citation>
    <scope>NUCLEOTIDE SEQUENCE [LARGE SCALE GENOMIC DNA]</scope>
    <source>
        <strain evidence="7 8">MAFF 305830</strain>
    </source>
</reference>
<evidence type="ECO:0000259" key="6">
    <source>
        <dbReference type="PROSITE" id="PS50110"/>
    </source>
</evidence>
<dbReference type="STRING" id="933852.A0A0C2X5U5"/>
<dbReference type="EMBL" id="KN824278">
    <property type="protein sequence ID" value="KIM33488.1"/>
    <property type="molecule type" value="Genomic_DNA"/>
</dbReference>
<accession>A0A0C2X5U5</accession>
<keyword evidence="1 2" id="KW-0597">Phosphoprotein</keyword>
<feature type="domain" description="Response regulatory" evidence="6">
    <location>
        <begin position="858"/>
        <end position="973"/>
    </location>
</feature>
<reference evidence="8" key="2">
    <citation type="submission" date="2015-01" db="EMBL/GenBank/DDBJ databases">
        <title>Evolutionary Origins and Diversification of the Mycorrhizal Mutualists.</title>
        <authorList>
            <consortium name="DOE Joint Genome Institute"/>
            <consortium name="Mycorrhizal Genomics Consortium"/>
            <person name="Kohler A."/>
            <person name="Kuo A."/>
            <person name="Nagy L.G."/>
            <person name="Floudas D."/>
            <person name="Copeland A."/>
            <person name="Barry K.W."/>
            <person name="Cichocki N."/>
            <person name="Veneault-Fourrey C."/>
            <person name="LaButti K."/>
            <person name="Lindquist E.A."/>
            <person name="Lipzen A."/>
            <person name="Lundell T."/>
            <person name="Morin E."/>
            <person name="Murat C."/>
            <person name="Riley R."/>
            <person name="Ohm R."/>
            <person name="Sun H."/>
            <person name="Tunlid A."/>
            <person name="Henrissat B."/>
            <person name="Grigoriev I.V."/>
            <person name="Hibbett D.S."/>
            <person name="Martin F."/>
        </authorList>
    </citation>
    <scope>NUCLEOTIDE SEQUENCE [LARGE SCALE GENOMIC DNA]</scope>
    <source>
        <strain evidence="8">MAFF 305830</strain>
    </source>
</reference>
<dbReference type="SMART" id="SM00388">
    <property type="entry name" value="HisKA"/>
    <property type="match status" value="2"/>
</dbReference>
<feature type="domain" description="Response regulatory" evidence="6">
    <location>
        <begin position="1427"/>
        <end position="1549"/>
    </location>
</feature>
<evidence type="ECO:0000256" key="3">
    <source>
        <dbReference type="SAM" id="Coils"/>
    </source>
</evidence>
<dbReference type="Gene3D" id="3.30.450.20">
    <property type="entry name" value="PAS domain"/>
    <property type="match status" value="2"/>
</dbReference>
<feature type="region of interest" description="Disordered" evidence="4">
    <location>
        <begin position="130"/>
        <end position="193"/>
    </location>
</feature>
<feature type="domain" description="Histidine kinase" evidence="5">
    <location>
        <begin position="1127"/>
        <end position="1403"/>
    </location>
</feature>
<evidence type="ECO:0000313" key="7">
    <source>
        <dbReference type="EMBL" id="KIM33488.1"/>
    </source>
</evidence>
<feature type="compositionally biased region" description="Polar residues" evidence="4">
    <location>
        <begin position="831"/>
        <end position="846"/>
    </location>
</feature>
<dbReference type="InterPro" id="IPR036097">
    <property type="entry name" value="HisK_dim/P_sf"/>
</dbReference>
<dbReference type="Pfam" id="PF02518">
    <property type="entry name" value="HATPase_c"/>
    <property type="match status" value="2"/>
</dbReference>
<dbReference type="Pfam" id="PF00512">
    <property type="entry name" value="HisKA"/>
    <property type="match status" value="1"/>
</dbReference>
<dbReference type="OrthoDB" id="60033at2759"/>
<dbReference type="PANTHER" id="PTHR43547">
    <property type="entry name" value="TWO-COMPONENT HISTIDINE KINASE"/>
    <property type="match status" value="1"/>
</dbReference>
<dbReference type="CDD" id="cd00082">
    <property type="entry name" value="HisKA"/>
    <property type="match status" value="1"/>
</dbReference>
<dbReference type="SMART" id="SM00091">
    <property type="entry name" value="PAS"/>
    <property type="match status" value="1"/>
</dbReference>
<dbReference type="PRINTS" id="PR00344">
    <property type="entry name" value="BCTRLSENSOR"/>
</dbReference>
<dbReference type="PROSITE" id="PS50110">
    <property type="entry name" value="RESPONSE_REGULATORY"/>
    <property type="match status" value="2"/>
</dbReference>
<dbReference type="InterPro" id="IPR036890">
    <property type="entry name" value="HATPase_C_sf"/>
</dbReference>
<keyword evidence="8" id="KW-1185">Reference proteome</keyword>
<organism evidence="7 8">
    <name type="scientific">Serendipita vermifera MAFF 305830</name>
    <dbReference type="NCBI Taxonomy" id="933852"/>
    <lineage>
        <taxon>Eukaryota</taxon>
        <taxon>Fungi</taxon>
        <taxon>Dikarya</taxon>
        <taxon>Basidiomycota</taxon>
        <taxon>Agaricomycotina</taxon>
        <taxon>Agaricomycetes</taxon>
        <taxon>Sebacinales</taxon>
        <taxon>Serendipitaceae</taxon>
        <taxon>Serendipita</taxon>
    </lineage>
</organism>
<dbReference type="SUPFAM" id="SSF52172">
    <property type="entry name" value="CheY-like"/>
    <property type="match status" value="2"/>
</dbReference>
<dbReference type="Gene3D" id="3.30.565.10">
    <property type="entry name" value="Histidine kinase-like ATPase, C-terminal domain"/>
    <property type="match status" value="2"/>
</dbReference>
<dbReference type="Proteomes" id="UP000054097">
    <property type="component" value="Unassembled WGS sequence"/>
</dbReference>
<dbReference type="InterPro" id="IPR000014">
    <property type="entry name" value="PAS"/>
</dbReference>
<dbReference type="Pfam" id="PF00072">
    <property type="entry name" value="Response_reg"/>
    <property type="match status" value="2"/>
</dbReference>
<feature type="compositionally biased region" description="Low complexity" evidence="4">
    <location>
        <begin position="170"/>
        <end position="181"/>
    </location>
</feature>
<evidence type="ECO:0000313" key="8">
    <source>
        <dbReference type="Proteomes" id="UP000054097"/>
    </source>
</evidence>
<feature type="coiled-coil region" evidence="3">
    <location>
        <begin position="1097"/>
        <end position="1124"/>
    </location>
</feature>
<dbReference type="SMART" id="SM00387">
    <property type="entry name" value="HATPase_c"/>
    <property type="match status" value="2"/>
</dbReference>
<feature type="compositionally biased region" description="Basic residues" evidence="4">
    <location>
        <begin position="151"/>
        <end position="160"/>
    </location>
</feature>
<dbReference type="SMART" id="SM00448">
    <property type="entry name" value="REC"/>
    <property type="match status" value="2"/>
</dbReference>